<dbReference type="InterPro" id="IPR017961">
    <property type="entry name" value="DNA_pol_Y-fam_little_finger"/>
</dbReference>
<evidence type="ECO:0000256" key="18">
    <source>
        <dbReference type="SAM" id="MobiDB-lite"/>
    </source>
</evidence>
<keyword evidence="13" id="KW-0832">Ubl conjugation</keyword>
<feature type="compositionally biased region" description="Low complexity" evidence="18">
    <location>
        <begin position="774"/>
        <end position="788"/>
    </location>
</feature>
<dbReference type="EC" id="2.7.7.7" evidence="5"/>
<dbReference type="InterPro" id="IPR001126">
    <property type="entry name" value="UmuC"/>
</dbReference>
<evidence type="ECO:0000256" key="11">
    <source>
        <dbReference type="ARBA" id="ARBA00022833"/>
    </source>
</evidence>
<dbReference type="FunFam" id="1.10.150.20:FF:000014">
    <property type="entry name" value="Polymerase (DNA directed), eta"/>
    <property type="match status" value="1"/>
</dbReference>
<feature type="region of interest" description="Disordered" evidence="18">
    <location>
        <begin position="774"/>
        <end position="803"/>
    </location>
</feature>
<dbReference type="Gene3D" id="3.40.1170.60">
    <property type="match status" value="1"/>
</dbReference>
<dbReference type="Pfam" id="PF21704">
    <property type="entry name" value="POLH-Rev1_HhH"/>
    <property type="match status" value="1"/>
</dbReference>
<keyword evidence="10" id="KW-0863">Zinc-finger</keyword>
<dbReference type="GO" id="GO:0003887">
    <property type="term" value="F:DNA-directed DNA polymerase activity"/>
    <property type="evidence" value="ECO:0007669"/>
    <property type="project" value="UniProtKB-EC"/>
</dbReference>
<evidence type="ECO:0000256" key="9">
    <source>
        <dbReference type="ARBA" id="ARBA00022763"/>
    </source>
</evidence>
<evidence type="ECO:0000256" key="7">
    <source>
        <dbReference type="ARBA" id="ARBA00022695"/>
    </source>
</evidence>
<dbReference type="PANTHER" id="PTHR45873:SF1">
    <property type="entry name" value="DNA POLYMERASE ETA"/>
    <property type="match status" value="1"/>
</dbReference>
<comment type="cofactor">
    <cofactor evidence="1">
        <name>Mn(2+)</name>
        <dbReference type="ChEBI" id="CHEBI:29035"/>
    </cofactor>
</comment>
<reference evidence="21" key="2">
    <citation type="journal article" date="2015" name="Gigascience">
        <title>Reconstructing a comprehensive transcriptome assembly of a white-pupal translocated strain of the pest fruit fly Bactrocera cucurbitae.</title>
        <authorList>
            <person name="Sim S.B."/>
            <person name="Calla B."/>
            <person name="Hall B."/>
            <person name="DeRego T."/>
            <person name="Geib S.M."/>
        </authorList>
    </citation>
    <scope>NUCLEOTIDE SEQUENCE</scope>
</reference>
<proteinExistence type="inferred from homology"/>
<evidence type="ECO:0000256" key="10">
    <source>
        <dbReference type="ARBA" id="ARBA00022771"/>
    </source>
</evidence>
<evidence type="ECO:0000259" key="19">
    <source>
        <dbReference type="PROSITE" id="PS50173"/>
    </source>
</evidence>
<dbReference type="GO" id="GO:0009411">
    <property type="term" value="P:response to UV"/>
    <property type="evidence" value="ECO:0007669"/>
    <property type="project" value="UniProtKB-ARBA"/>
</dbReference>
<dbReference type="AlphaFoldDB" id="A0A0A1XKP3"/>
<organism evidence="21">
    <name type="scientific">Zeugodacus cucurbitae</name>
    <name type="common">Melon fruit fly</name>
    <name type="synonym">Bactrocera cucurbitae</name>
    <dbReference type="NCBI Taxonomy" id="28588"/>
    <lineage>
        <taxon>Eukaryota</taxon>
        <taxon>Metazoa</taxon>
        <taxon>Ecdysozoa</taxon>
        <taxon>Arthropoda</taxon>
        <taxon>Hexapoda</taxon>
        <taxon>Insecta</taxon>
        <taxon>Pterygota</taxon>
        <taxon>Neoptera</taxon>
        <taxon>Endopterygota</taxon>
        <taxon>Diptera</taxon>
        <taxon>Brachycera</taxon>
        <taxon>Muscomorpha</taxon>
        <taxon>Tephritoidea</taxon>
        <taxon>Tephritidae</taxon>
        <taxon>Zeugodacus</taxon>
        <taxon>Zeugodacus</taxon>
    </lineage>
</organism>
<dbReference type="Gene3D" id="1.10.150.20">
    <property type="entry name" value="5' to 3' exonuclease, C-terminal subdomain"/>
    <property type="match status" value="1"/>
</dbReference>
<dbReference type="PANTHER" id="PTHR45873">
    <property type="entry name" value="DNA POLYMERASE ETA"/>
    <property type="match status" value="1"/>
</dbReference>
<dbReference type="PROSITE" id="PS50173">
    <property type="entry name" value="UMUC"/>
    <property type="match status" value="1"/>
</dbReference>
<dbReference type="Gene3D" id="3.30.70.270">
    <property type="match status" value="1"/>
</dbReference>
<evidence type="ECO:0000256" key="4">
    <source>
        <dbReference type="ARBA" id="ARBA00010945"/>
    </source>
</evidence>
<dbReference type="InterPro" id="IPR043502">
    <property type="entry name" value="DNA/RNA_pol_sf"/>
</dbReference>
<dbReference type="CTD" id="131889286"/>
<comment type="similarity">
    <text evidence="4">Belongs to the DNA polymerase type-Y family.</text>
</comment>
<evidence type="ECO:0000259" key="20">
    <source>
        <dbReference type="PROSITE" id="PS51907"/>
    </source>
</evidence>
<comment type="catalytic activity">
    <reaction evidence="17">
        <text>DNA(n) + a 2'-deoxyribonucleoside 5'-triphosphate = DNA(n+1) + diphosphate</text>
        <dbReference type="Rhea" id="RHEA:22508"/>
        <dbReference type="Rhea" id="RHEA-COMP:17339"/>
        <dbReference type="Rhea" id="RHEA-COMP:17340"/>
        <dbReference type="ChEBI" id="CHEBI:33019"/>
        <dbReference type="ChEBI" id="CHEBI:61560"/>
        <dbReference type="ChEBI" id="CHEBI:173112"/>
        <dbReference type="EC" id="2.7.7.7"/>
    </reaction>
</comment>
<evidence type="ECO:0000256" key="15">
    <source>
        <dbReference type="ARBA" id="ARBA00023242"/>
    </source>
</evidence>
<keyword evidence="11" id="KW-0862">Zinc</keyword>
<evidence type="ECO:0000256" key="13">
    <source>
        <dbReference type="ARBA" id="ARBA00022843"/>
    </source>
</evidence>
<dbReference type="InterPro" id="IPR036775">
    <property type="entry name" value="DNA_pol_Y-fam_lit_finger_sf"/>
</dbReference>
<evidence type="ECO:0000256" key="2">
    <source>
        <dbReference type="ARBA" id="ARBA00001946"/>
    </source>
</evidence>
<evidence type="ECO:0000256" key="6">
    <source>
        <dbReference type="ARBA" id="ARBA00022679"/>
    </source>
</evidence>
<sequence length="927" mass="102539">MSARNCVPMQQKYNRVIVLVDMDCFFCQVEEKLNPQLQGQPLAVVQYNAWRGGGIIAVNYAARAKGVTRHMRGDEAKERCPEIQLVKVPNIREKADLGKYREAGKEVANVLQRFTPLLGRASVDEAYLDITEEVNKRLGDMNAGSFMLQPQGLINTYAVGYAGIGDYLNVITKRFNNPNADDFDLENVSFTQVYDDTDMAAVRQSDIRLLIGAAVASEMRAAVKAETGYECSAGIAHNKILAKLACGINKPNKQTILPLGQIPKLFETLPLTKIQGLGGKFGENICTSLNIRFLAELLPFSEQELQRKYDEKNGTWLYNICRGIDLEAVTPRFYSKSIGCCKKFPGRNNITGLNTLRHWLGELANEICDRMEKDMLEHNRRAKQMVLSFIQDFEGVEVSSSRSVPLKGYDQETLTKSSLEVLQTHTKQFFKTGSSLALHNPIKFLGISVGKFETIQSGQSKLQEMFANMAAKKKNETVNELTTTDREDIQDTPEPVAKKPTFMQNFLQRDSKANNKTVNNSASASNVNIDLKVSEAEPTAVSSINDTANNTKPTEVRSFFLNALKKQRINENASTATIVKDETVINMFTNNNEAAPKADISKSFFAKFLKKAEQEDTQQPANTENHETMCQSDNEIDLTVEPAQEIQEMAEATFENGTLAATANSYDTNASIGSLATKRKFTDLHDNSTSTQKALKIESQIMPTRTPSPNYEATYAEFAVPELRAEFIQLTKCATCNANIPSDARSMQLHQDHHIAMQLSQQIRDEYRTEVKTKLSAQKSTATAAATNKKPKKSPVQSTKAANSKAGTSITKFLKPTATSTTTATTTTNATSLVAPATVVIDLLDATVLDTVVCEECNLPIATTQLQEHKDFHVAKALQRQLNMLEVRTVSPVAKKSNALSNKSLNLSHASVKTAKPITQFFSQSNC</sequence>
<keyword evidence="15" id="KW-0539">Nucleus</keyword>
<dbReference type="FunFam" id="3.30.1490.100:FF:000007">
    <property type="entry name" value="DNA polymerase eta"/>
    <property type="match status" value="1"/>
</dbReference>
<feature type="domain" description="UmuC" evidence="19">
    <location>
        <begin position="17"/>
        <end position="278"/>
    </location>
</feature>
<keyword evidence="14" id="KW-0234">DNA repair</keyword>
<dbReference type="SUPFAM" id="SSF56672">
    <property type="entry name" value="DNA/RNA polymerases"/>
    <property type="match status" value="1"/>
</dbReference>
<dbReference type="InterPro" id="IPR052230">
    <property type="entry name" value="DNA_polymerase_eta"/>
</dbReference>
<keyword evidence="8" id="KW-0479">Metal-binding</keyword>
<dbReference type="Pfam" id="PF11799">
    <property type="entry name" value="IMS_C"/>
    <property type="match status" value="1"/>
</dbReference>
<dbReference type="GeneID" id="105209229"/>
<feature type="domain" description="UBZ3-type" evidence="20">
    <location>
        <begin position="726"/>
        <end position="762"/>
    </location>
</feature>
<dbReference type="PIRSF" id="PIRSF036603">
    <property type="entry name" value="DPol_eta"/>
    <property type="match status" value="1"/>
</dbReference>
<keyword evidence="9" id="KW-0227">DNA damage</keyword>
<dbReference type="SUPFAM" id="SSF100879">
    <property type="entry name" value="Lesion bypass DNA polymerase (Y-family), little finger domain"/>
    <property type="match status" value="1"/>
</dbReference>
<dbReference type="GO" id="GO:0042276">
    <property type="term" value="P:error-prone translesion synthesis"/>
    <property type="evidence" value="ECO:0007669"/>
    <property type="project" value="TreeGrafter"/>
</dbReference>
<gene>
    <name evidence="21" type="primary">POLH</name>
    <name evidence="21" type="ORF">g.36533</name>
</gene>
<evidence type="ECO:0000256" key="14">
    <source>
        <dbReference type="ARBA" id="ARBA00023204"/>
    </source>
</evidence>
<dbReference type="Pfam" id="PF00817">
    <property type="entry name" value="IMS"/>
    <property type="match status" value="1"/>
</dbReference>
<keyword evidence="12" id="KW-0460">Magnesium</keyword>
<protein>
    <recommendedName>
        <fullName evidence="16">DNA polymerase eta</fullName>
        <ecNumber evidence="5">2.7.7.7</ecNumber>
    </recommendedName>
</protein>
<feature type="domain" description="UBZ3-type" evidence="20">
    <location>
        <begin position="847"/>
        <end position="881"/>
    </location>
</feature>
<dbReference type="GO" id="GO:0005657">
    <property type="term" value="C:replication fork"/>
    <property type="evidence" value="ECO:0007669"/>
    <property type="project" value="TreeGrafter"/>
</dbReference>
<dbReference type="EMBL" id="GBXI01002842">
    <property type="protein sequence ID" value="JAD11450.1"/>
    <property type="molecule type" value="Transcribed_RNA"/>
</dbReference>
<evidence type="ECO:0000256" key="5">
    <source>
        <dbReference type="ARBA" id="ARBA00012417"/>
    </source>
</evidence>
<dbReference type="Pfam" id="PF18439">
    <property type="entry name" value="zf_UBZ"/>
    <property type="match status" value="1"/>
</dbReference>
<accession>A0A0A1XKP3</accession>
<reference evidence="21" key="1">
    <citation type="submission" date="2014-11" db="EMBL/GenBank/DDBJ databases">
        <authorList>
            <person name="Geib S."/>
        </authorList>
    </citation>
    <scope>NUCLEOTIDE SEQUENCE</scope>
</reference>
<dbReference type="GO" id="GO:0003684">
    <property type="term" value="F:damaged DNA binding"/>
    <property type="evidence" value="ECO:0007669"/>
    <property type="project" value="InterPro"/>
</dbReference>
<evidence type="ECO:0000313" key="21">
    <source>
        <dbReference type="EMBL" id="JAD11450.1"/>
    </source>
</evidence>
<evidence type="ECO:0000256" key="16">
    <source>
        <dbReference type="ARBA" id="ARBA00044975"/>
    </source>
</evidence>
<comment type="subcellular location">
    <subcellularLocation>
        <location evidence="3">Nucleus</location>
    </subcellularLocation>
</comment>
<dbReference type="OrthoDB" id="5723at2759"/>
<dbReference type="InterPro" id="IPR041298">
    <property type="entry name" value="UBZ3"/>
</dbReference>
<dbReference type="InterPro" id="IPR043128">
    <property type="entry name" value="Rev_trsase/Diguanyl_cyclase"/>
</dbReference>
<dbReference type="GO" id="GO:0035861">
    <property type="term" value="C:site of double-strand break"/>
    <property type="evidence" value="ECO:0007669"/>
    <property type="project" value="TreeGrafter"/>
</dbReference>
<keyword evidence="6" id="KW-0808">Transferase</keyword>
<keyword evidence="7" id="KW-0548">Nucleotidyltransferase</keyword>
<comment type="cofactor">
    <cofactor evidence="2">
        <name>Mg(2+)</name>
        <dbReference type="ChEBI" id="CHEBI:18420"/>
    </cofactor>
</comment>
<evidence type="ECO:0000256" key="8">
    <source>
        <dbReference type="ARBA" id="ARBA00022723"/>
    </source>
</evidence>
<dbReference type="FunFam" id="3.40.1170.60:FF:000003">
    <property type="entry name" value="DNA polymerase eta"/>
    <property type="match status" value="1"/>
</dbReference>
<dbReference type="PROSITE" id="PS51907">
    <property type="entry name" value="ZF_UBZ3"/>
    <property type="match status" value="2"/>
</dbReference>
<evidence type="ECO:0000256" key="3">
    <source>
        <dbReference type="ARBA" id="ARBA00004123"/>
    </source>
</evidence>
<dbReference type="GO" id="GO:0005634">
    <property type="term" value="C:nucleus"/>
    <property type="evidence" value="ECO:0007669"/>
    <property type="project" value="UniProtKB-SubCell"/>
</dbReference>
<dbReference type="GO" id="GO:0006281">
    <property type="term" value="P:DNA repair"/>
    <property type="evidence" value="ECO:0007669"/>
    <property type="project" value="UniProtKB-KW"/>
</dbReference>
<dbReference type="GO" id="GO:0008270">
    <property type="term" value="F:zinc ion binding"/>
    <property type="evidence" value="ECO:0007669"/>
    <property type="project" value="UniProtKB-KW"/>
</dbReference>
<dbReference type="Gene3D" id="3.30.1490.100">
    <property type="entry name" value="DNA polymerase, Y-family, little finger domain"/>
    <property type="match status" value="1"/>
</dbReference>
<name>A0A0A1XKP3_ZEUCU</name>
<evidence type="ECO:0000256" key="17">
    <source>
        <dbReference type="ARBA" id="ARBA00049244"/>
    </source>
</evidence>
<evidence type="ECO:0000256" key="12">
    <source>
        <dbReference type="ARBA" id="ARBA00022842"/>
    </source>
</evidence>
<evidence type="ECO:0000256" key="1">
    <source>
        <dbReference type="ARBA" id="ARBA00001936"/>
    </source>
</evidence>